<sequence length="152" mass="16674">MEIKHLSLLGAGGKGKNMNGIEQVNKLLQWVIEKLAVKEYNLNLLNGWTNHGGDNAPIKATIIGNEMAVTGTLSSGTIAKNTKLFDFPEGYAATYNCYGRLTRFWNPLQEHLVRVYPNGTAAHIDNNYDLLASGTYFLDIKVPIKYVGGGTT</sequence>
<evidence type="ECO:0000313" key="1">
    <source>
        <dbReference type="EMBL" id="MCQ4637154.1"/>
    </source>
</evidence>
<evidence type="ECO:0000313" key="2">
    <source>
        <dbReference type="Proteomes" id="UP001524502"/>
    </source>
</evidence>
<accession>A0ABT1RPN3</accession>
<dbReference type="EMBL" id="JANFXK010000010">
    <property type="protein sequence ID" value="MCQ4637154.1"/>
    <property type="molecule type" value="Genomic_DNA"/>
</dbReference>
<keyword evidence="2" id="KW-1185">Reference proteome</keyword>
<protein>
    <submittedName>
        <fullName evidence="1">Uncharacterized protein</fullName>
    </submittedName>
</protein>
<dbReference type="Proteomes" id="UP001524502">
    <property type="component" value="Unassembled WGS sequence"/>
</dbReference>
<comment type="caution">
    <text evidence="1">The sequence shown here is derived from an EMBL/GenBank/DDBJ whole genome shotgun (WGS) entry which is preliminary data.</text>
</comment>
<name>A0ABT1RPN3_9FIRM</name>
<gene>
    <name evidence="1" type="ORF">NE619_10490</name>
</gene>
<organism evidence="1 2">
    <name type="scientific">Anaerovorax odorimutans</name>
    <dbReference type="NCBI Taxonomy" id="109327"/>
    <lineage>
        <taxon>Bacteria</taxon>
        <taxon>Bacillati</taxon>
        <taxon>Bacillota</taxon>
        <taxon>Clostridia</taxon>
        <taxon>Peptostreptococcales</taxon>
        <taxon>Anaerovoracaceae</taxon>
        <taxon>Anaerovorax</taxon>
    </lineage>
</organism>
<proteinExistence type="predicted"/>
<reference evidence="1 2" key="1">
    <citation type="submission" date="2022-06" db="EMBL/GenBank/DDBJ databases">
        <title>Isolation of gut microbiota from human fecal samples.</title>
        <authorList>
            <person name="Pamer E.G."/>
            <person name="Barat B."/>
            <person name="Waligurski E."/>
            <person name="Medina S."/>
            <person name="Paddock L."/>
            <person name="Mostad J."/>
        </authorList>
    </citation>
    <scope>NUCLEOTIDE SEQUENCE [LARGE SCALE GENOMIC DNA]</scope>
    <source>
        <strain evidence="1 2">SL.3.17</strain>
    </source>
</reference>